<feature type="transmembrane region" description="Helical" evidence="7">
    <location>
        <begin position="34"/>
        <end position="55"/>
    </location>
</feature>
<dbReference type="EMBL" id="BAABEZ010000022">
    <property type="protein sequence ID" value="GAA4455623.1"/>
    <property type="molecule type" value="Genomic_DNA"/>
</dbReference>
<feature type="transmembrane region" description="Helical" evidence="7">
    <location>
        <begin position="289"/>
        <end position="307"/>
    </location>
</feature>
<evidence type="ECO:0000256" key="5">
    <source>
        <dbReference type="ARBA" id="ARBA00022989"/>
    </source>
</evidence>
<name>A0ABP8MVC9_9BACT</name>
<organism evidence="8 9">
    <name type="scientific">Rurimicrobium arvi</name>
    <dbReference type="NCBI Taxonomy" id="2049916"/>
    <lineage>
        <taxon>Bacteria</taxon>
        <taxon>Pseudomonadati</taxon>
        <taxon>Bacteroidota</taxon>
        <taxon>Chitinophagia</taxon>
        <taxon>Chitinophagales</taxon>
        <taxon>Chitinophagaceae</taxon>
        <taxon>Rurimicrobium</taxon>
    </lineage>
</organism>
<feature type="transmembrane region" description="Helical" evidence="7">
    <location>
        <begin position="149"/>
        <end position="166"/>
    </location>
</feature>
<dbReference type="RefSeq" id="WP_344826137.1">
    <property type="nucleotide sequence ID" value="NZ_BAABEZ010000022.1"/>
</dbReference>
<dbReference type="PANTHER" id="PTHR22926:SF3">
    <property type="entry name" value="UNDECAPRENYL-PHOSPHATE ALPHA-N-ACETYLGLUCOSAMINYL 1-PHOSPHATE TRANSFERASE"/>
    <property type="match status" value="1"/>
</dbReference>
<evidence type="ECO:0000313" key="8">
    <source>
        <dbReference type="EMBL" id="GAA4455623.1"/>
    </source>
</evidence>
<comment type="caution">
    <text evidence="8">The sequence shown here is derived from an EMBL/GenBank/DDBJ whole genome shotgun (WGS) entry which is preliminary data.</text>
</comment>
<keyword evidence="3" id="KW-0808">Transferase</keyword>
<dbReference type="CDD" id="cd06853">
    <property type="entry name" value="GT_WecA_like"/>
    <property type="match status" value="1"/>
</dbReference>
<evidence type="ECO:0000256" key="4">
    <source>
        <dbReference type="ARBA" id="ARBA00022692"/>
    </source>
</evidence>
<keyword evidence="6 7" id="KW-0472">Membrane</keyword>
<keyword evidence="2" id="KW-1003">Cell membrane</keyword>
<dbReference type="PROSITE" id="PS01348">
    <property type="entry name" value="MRAY_2"/>
    <property type="match status" value="1"/>
</dbReference>
<keyword evidence="9" id="KW-1185">Reference proteome</keyword>
<dbReference type="InterPro" id="IPR000715">
    <property type="entry name" value="Glycosyl_transferase_4"/>
</dbReference>
<reference evidence="9" key="1">
    <citation type="journal article" date="2019" name="Int. J. Syst. Evol. Microbiol.">
        <title>The Global Catalogue of Microorganisms (GCM) 10K type strain sequencing project: providing services to taxonomists for standard genome sequencing and annotation.</title>
        <authorList>
            <consortium name="The Broad Institute Genomics Platform"/>
            <consortium name="The Broad Institute Genome Sequencing Center for Infectious Disease"/>
            <person name="Wu L."/>
            <person name="Ma J."/>
        </authorList>
    </citation>
    <scope>NUCLEOTIDE SEQUENCE [LARGE SCALE GENOMIC DNA]</scope>
    <source>
        <strain evidence="9">JCM 31921</strain>
    </source>
</reference>
<evidence type="ECO:0000256" key="7">
    <source>
        <dbReference type="SAM" id="Phobius"/>
    </source>
</evidence>
<keyword evidence="4 7" id="KW-0812">Transmembrane</keyword>
<evidence type="ECO:0000256" key="1">
    <source>
        <dbReference type="ARBA" id="ARBA00004651"/>
    </source>
</evidence>
<keyword evidence="5 7" id="KW-1133">Transmembrane helix</keyword>
<dbReference type="InterPro" id="IPR018480">
    <property type="entry name" value="PNAcMuramoyl-5peptid_Trfase_CS"/>
</dbReference>
<feature type="transmembrane region" description="Helical" evidence="7">
    <location>
        <begin position="198"/>
        <end position="218"/>
    </location>
</feature>
<feature type="transmembrane region" description="Helical" evidence="7">
    <location>
        <begin position="121"/>
        <end position="142"/>
    </location>
</feature>
<evidence type="ECO:0000256" key="3">
    <source>
        <dbReference type="ARBA" id="ARBA00022679"/>
    </source>
</evidence>
<feature type="transmembrane region" description="Helical" evidence="7">
    <location>
        <begin position="313"/>
        <end position="332"/>
    </location>
</feature>
<gene>
    <name evidence="8" type="ORF">GCM10023092_19580</name>
</gene>
<feature type="transmembrane region" description="Helical" evidence="7">
    <location>
        <begin position="91"/>
        <end position="109"/>
    </location>
</feature>
<feature type="transmembrane region" description="Helical" evidence="7">
    <location>
        <begin position="238"/>
        <end position="257"/>
    </location>
</feature>
<evidence type="ECO:0000256" key="2">
    <source>
        <dbReference type="ARBA" id="ARBA00022475"/>
    </source>
</evidence>
<sequence>MALCVSAIPRIIYISKKKKLLDQPDSDRKIHKEVIPNLGGIGIFLGFSVISSLLINSAEFTQWNYVLAASLILFLTGIKDDLINVNPSKKLIAQITASMIVVMLADFRLEHLHGFFGIYEMPYWLSVLLTVVGCTFISNAFNLIDGIDGLAGSIAVICTFFLGLAFATTHNYSPAIISFALMGAIIGFLRFNYQPARIFMGDSGSLVIGFVIAVLSVVLTQKVKHFEGNVLFHSPRGVLLGALSLLFIPVFDTFRVFGTRLMKGRSPFQADRTHLHHYLLDLGYSHMKTVIILSLCSLVIIGITFFIQDYPVNVSLCVIILSACALFTLLFFMRKSRMNLPVENKSKKNKLIL</sequence>
<dbReference type="Proteomes" id="UP001501410">
    <property type="component" value="Unassembled WGS sequence"/>
</dbReference>
<evidence type="ECO:0000256" key="6">
    <source>
        <dbReference type="ARBA" id="ARBA00023136"/>
    </source>
</evidence>
<evidence type="ECO:0000313" key="9">
    <source>
        <dbReference type="Proteomes" id="UP001501410"/>
    </source>
</evidence>
<feature type="transmembrane region" description="Helical" evidence="7">
    <location>
        <begin position="172"/>
        <end position="191"/>
    </location>
</feature>
<dbReference type="Pfam" id="PF00953">
    <property type="entry name" value="Glycos_transf_4"/>
    <property type="match status" value="1"/>
</dbReference>
<accession>A0ABP8MVC9</accession>
<dbReference type="PANTHER" id="PTHR22926">
    <property type="entry name" value="PHOSPHO-N-ACETYLMURAMOYL-PENTAPEPTIDE-TRANSFERASE"/>
    <property type="match status" value="1"/>
</dbReference>
<comment type="subcellular location">
    <subcellularLocation>
        <location evidence="1">Cell membrane</location>
        <topology evidence="1">Multi-pass membrane protein</topology>
    </subcellularLocation>
</comment>
<feature type="transmembrane region" description="Helical" evidence="7">
    <location>
        <begin position="61"/>
        <end position="79"/>
    </location>
</feature>
<protein>
    <submittedName>
        <fullName evidence="8">MraY family glycosyltransferase</fullName>
    </submittedName>
</protein>
<proteinExistence type="predicted"/>